<evidence type="ECO:0000313" key="6">
    <source>
        <dbReference type="Proteomes" id="UP001459277"/>
    </source>
</evidence>
<evidence type="ECO:0000313" key="5">
    <source>
        <dbReference type="EMBL" id="KAK9988923.1"/>
    </source>
</evidence>
<dbReference type="CDD" id="cd00303">
    <property type="entry name" value="retropepsin_like"/>
    <property type="match status" value="1"/>
</dbReference>
<comment type="caution">
    <text evidence="5">The sequence shown here is derived from an EMBL/GenBank/DDBJ whole genome shotgun (WGS) entry which is preliminary data.</text>
</comment>
<sequence length="468" mass="54901">MAKQDSVVDQDDDNSQRTPSLRISEMEQPEPPPRHQLMVIRKVFTPDLVALGKEFDSERNRVKREAYRADHTLEQKKEVLEKWQEFMKEISSNVPFFEYFENHFEWHKNPCVLTKSSWTKEDKIKKKPVTSLSSKNPLLSVLDIHTTSSSSSRTSSESEKEIKQLENQKSKSKDNYEKFSRKRIAFKQYRRQKYGVFKDNDFNKEGKKSIDYHKETKEPRPRNSEPKVNLKKIYNRFTKTKKEVTVNDLQQKIKETKFEVRTLKQELTFLRVDHSLLDQKIKRLISTSHQGNEKGPSFQNPLDEVDKTVNPTAHMVQEEQPNQKFLETISGINFQKWHSKVKIVISKDFEFEVIVLIDSGADLNCIQEGIIPSKYFRKTRERLTSASGGKMQIEFKFPKAHVCQNNTCFKTTFVLGKNMTDRVILENPFMCLLYPFVTDSEGITTHPFGRLVKFKFLRNLEPRDISSL</sequence>
<keyword evidence="1" id="KW-0378">Hydrolase</keyword>
<organism evidence="5 6">
    <name type="scientific">Lithocarpus litseifolius</name>
    <dbReference type="NCBI Taxonomy" id="425828"/>
    <lineage>
        <taxon>Eukaryota</taxon>
        <taxon>Viridiplantae</taxon>
        <taxon>Streptophyta</taxon>
        <taxon>Embryophyta</taxon>
        <taxon>Tracheophyta</taxon>
        <taxon>Spermatophyta</taxon>
        <taxon>Magnoliopsida</taxon>
        <taxon>eudicotyledons</taxon>
        <taxon>Gunneridae</taxon>
        <taxon>Pentapetalae</taxon>
        <taxon>rosids</taxon>
        <taxon>fabids</taxon>
        <taxon>Fagales</taxon>
        <taxon>Fagaceae</taxon>
        <taxon>Lithocarpus</taxon>
    </lineage>
</organism>
<dbReference type="Pfam" id="PF24496">
    <property type="entry name" value="DUF7588"/>
    <property type="match status" value="1"/>
</dbReference>
<dbReference type="AlphaFoldDB" id="A0AAW2BU99"/>
<proteinExistence type="predicted"/>
<dbReference type="InterPro" id="IPR056010">
    <property type="entry name" value="DUF7588"/>
</dbReference>
<evidence type="ECO:0000259" key="4">
    <source>
        <dbReference type="Pfam" id="PF24496"/>
    </source>
</evidence>
<dbReference type="EMBL" id="JAZDWU010000010">
    <property type="protein sequence ID" value="KAK9988923.1"/>
    <property type="molecule type" value="Genomic_DNA"/>
</dbReference>
<gene>
    <name evidence="5" type="ORF">SO802_029162</name>
</gene>
<feature type="region of interest" description="Disordered" evidence="2">
    <location>
        <begin position="145"/>
        <end position="174"/>
    </location>
</feature>
<evidence type="ECO:0008006" key="7">
    <source>
        <dbReference type="Google" id="ProtNLM"/>
    </source>
</evidence>
<feature type="compositionally biased region" description="Basic and acidic residues" evidence="2">
    <location>
        <begin position="156"/>
        <end position="174"/>
    </location>
</feature>
<dbReference type="GO" id="GO:0016787">
    <property type="term" value="F:hydrolase activity"/>
    <property type="evidence" value="ECO:0007669"/>
    <property type="project" value="UniProtKB-KW"/>
</dbReference>
<evidence type="ECO:0000256" key="1">
    <source>
        <dbReference type="ARBA" id="ARBA00022801"/>
    </source>
</evidence>
<evidence type="ECO:0000259" key="3">
    <source>
        <dbReference type="Pfam" id="PF00077"/>
    </source>
</evidence>
<dbReference type="Proteomes" id="UP001459277">
    <property type="component" value="Unassembled WGS sequence"/>
</dbReference>
<feature type="domain" description="Retropepsins" evidence="3">
    <location>
        <begin position="343"/>
        <end position="415"/>
    </location>
</feature>
<protein>
    <recommendedName>
        <fullName evidence="7">Retropepsins domain-containing protein</fullName>
    </recommendedName>
</protein>
<accession>A0AAW2BU99</accession>
<keyword evidence="6" id="KW-1185">Reference proteome</keyword>
<dbReference type="InterPro" id="IPR018061">
    <property type="entry name" value="Retropepsins"/>
</dbReference>
<feature type="compositionally biased region" description="Low complexity" evidence="2">
    <location>
        <begin position="146"/>
        <end position="155"/>
    </location>
</feature>
<name>A0AAW2BU99_9ROSI</name>
<dbReference type="Pfam" id="PF00077">
    <property type="entry name" value="RVP"/>
    <property type="match status" value="1"/>
</dbReference>
<feature type="region of interest" description="Disordered" evidence="2">
    <location>
        <begin position="1"/>
        <end position="34"/>
    </location>
</feature>
<feature type="domain" description="DUF7588" evidence="4">
    <location>
        <begin position="51"/>
        <end position="110"/>
    </location>
</feature>
<reference evidence="5 6" key="1">
    <citation type="submission" date="2024-01" db="EMBL/GenBank/DDBJ databases">
        <title>A telomere-to-telomere, gap-free genome of sweet tea (Lithocarpus litseifolius).</title>
        <authorList>
            <person name="Zhou J."/>
        </authorList>
    </citation>
    <scope>NUCLEOTIDE SEQUENCE [LARGE SCALE GENOMIC DNA]</scope>
    <source>
        <strain evidence="5">Zhou-2022a</strain>
        <tissue evidence="5">Leaf</tissue>
    </source>
</reference>
<evidence type="ECO:0000256" key="2">
    <source>
        <dbReference type="SAM" id="MobiDB-lite"/>
    </source>
</evidence>